<keyword evidence="4" id="KW-1185">Reference proteome</keyword>
<sequence>MKLELDEVRRLTGPNLLSDHSGAIIDVFFEGIAPETVLKCWQQHVQICQLAVNWKQPTFHRFYTGGASMSIAAPMDQLYSACDLIELAWDRCVDQLLGHSVDKPINIKFSQRLSALKDTIKEERNPALLSLLQQARAHNVLCLPDDDEVSLGTGPSAVTWPIDKLPALKPFGLVSNSHLSKASENDIDWSAFSQIPLALITGTNGKSTSVRLAAEIAKCAKINAGVTSTDFIKVGDILIDEGDYSGPGGARMLLRDNRTEMAFLEVARGGLLRRGLPVPQADAALVTNVAGDHLGQYGINTVDEIAQVKLMVAKAIDSNAVLVLNADDKLIVEHSAHLSAPICWFSTNKDNPKIREALDKQMPCVYVDNNEFVYHFSEASNIANINQVPMTMEGTANYNIQNALGVIGLCKALHIPDEAISQGLKQFGLRPEDNPGRGNRYLVNDIQVVVDFAHNAHSMEAIIEMAAQTKANNKHVMFSHAGDRSDQEIIEVANIVKKLEPSNYVLAEIDKYLRGRAPNEISELVQTHLLSRGVPAASITVSPDPLTGCKHIMKRAQAGDLVLLFVLNDREKVQTYISTLG</sequence>
<dbReference type="RefSeq" id="WP_311361214.1">
    <property type="nucleotide sequence ID" value="NZ_JAVRIE010000002.1"/>
</dbReference>
<name>A0AAW8R0P3_9ALTE</name>
<dbReference type="SUPFAM" id="SSF53623">
    <property type="entry name" value="MurD-like peptide ligases, catalytic domain"/>
    <property type="match status" value="1"/>
</dbReference>
<dbReference type="Gene3D" id="3.40.1190.10">
    <property type="entry name" value="Mur-like, catalytic domain"/>
    <property type="match status" value="1"/>
</dbReference>
<dbReference type="PANTHER" id="PTHR23135:SF18">
    <property type="entry name" value="CYANOPHYCIN SYNTHETASE"/>
    <property type="match status" value="1"/>
</dbReference>
<dbReference type="GO" id="GO:0005524">
    <property type="term" value="F:ATP binding"/>
    <property type="evidence" value="ECO:0007669"/>
    <property type="project" value="InterPro"/>
</dbReference>
<dbReference type="AlphaFoldDB" id="A0AAW8R0P3"/>
<evidence type="ECO:0000313" key="3">
    <source>
        <dbReference type="EMBL" id="MDT0582455.1"/>
    </source>
</evidence>
<organism evidence="3 4">
    <name type="scientific">Brumicola blandensis</name>
    <dbReference type="NCBI Taxonomy" id="3075611"/>
    <lineage>
        <taxon>Bacteria</taxon>
        <taxon>Pseudomonadati</taxon>
        <taxon>Pseudomonadota</taxon>
        <taxon>Gammaproteobacteria</taxon>
        <taxon>Alteromonadales</taxon>
        <taxon>Alteromonadaceae</taxon>
        <taxon>Brumicola</taxon>
    </lineage>
</organism>
<dbReference type="EMBL" id="JAVRIE010000002">
    <property type="protein sequence ID" value="MDT0582455.1"/>
    <property type="molecule type" value="Genomic_DNA"/>
</dbReference>
<dbReference type="PANTHER" id="PTHR23135">
    <property type="entry name" value="MUR LIGASE FAMILY MEMBER"/>
    <property type="match status" value="1"/>
</dbReference>
<comment type="caution">
    <text evidence="3">The sequence shown here is derived from an EMBL/GenBank/DDBJ whole genome shotgun (WGS) entry which is preliminary data.</text>
</comment>
<dbReference type="InterPro" id="IPR036615">
    <property type="entry name" value="Mur_ligase_C_dom_sf"/>
</dbReference>
<dbReference type="Pfam" id="PF08245">
    <property type="entry name" value="Mur_ligase_M"/>
    <property type="match status" value="1"/>
</dbReference>
<dbReference type="Pfam" id="PF02875">
    <property type="entry name" value="Mur_ligase_C"/>
    <property type="match status" value="1"/>
</dbReference>
<proteinExistence type="predicted"/>
<dbReference type="Proteomes" id="UP001249020">
    <property type="component" value="Unassembled WGS sequence"/>
</dbReference>
<keyword evidence="3" id="KW-0436">Ligase</keyword>
<dbReference type="InterPro" id="IPR013221">
    <property type="entry name" value="Mur_ligase_cen"/>
</dbReference>
<dbReference type="Gene3D" id="3.90.190.20">
    <property type="entry name" value="Mur ligase, C-terminal domain"/>
    <property type="match status" value="1"/>
</dbReference>
<dbReference type="InterPro" id="IPR036565">
    <property type="entry name" value="Mur-like_cat_sf"/>
</dbReference>
<dbReference type="InterPro" id="IPR004101">
    <property type="entry name" value="Mur_ligase_C"/>
</dbReference>
<accession>A0AAW8R0P3</accession>
<dbReference type="SUPFAM" id="SSF53244">
    <property type="entry name" value="MurD-like peptide ligases, peptide-binding domain"/>
    <property type="match status" value="1"/>
</dbReference>
<feature type="domain" description="Mur ligase C-terminal" evidence="1">
    <location>
        <begin position="443"/>
        <end position="564"/>
    </location>
</feature>
<dbReference type="GO" id="GO:0016881">
    <property type="term" value="F:acid-amino acid ligase activity"/>
    <property type="evidence" value="ECO:0007669"/>
    <property type="project" value="InterPro"/>
</dbReference>
<evidence type="ECO:0000259" key="2">
    <source>
        <dbReference type="Pfam" id="PF08245"/>
    </source>
</evidence>
<reference evidence="3 4" key="1">
    <citation type="submission" date="2023-09" db="EMBL/GenBank/DDBJ databases">
        <authorList>
            <person name="Rey-Velasco X."/>
        </authorList>
    </citation>
    <scope>NUCLEOTIDE SEQUENCE [LARGE SCALE GENOMIC DNA]</scope>
    <source>
        <strain evidence="3 4">W409</strain>
    </source>
</reference>
<protein>
    <submittedName>
        <fullName evidence="3">Mur ligase family protein</fullName>
    </submittedName>
</protein>
<evidence type="ECO:0000313" key="4">
    <source>
        <dbReference type="Proteomes" id="UP001249020"/>
    </source>
</evidence>
<evidence type="ECO:0000259" key="1">
    <source>
        <dbReference type="Pfam" id="PF02875"/>
    </source>
</evidence>
<gene>
    <name evidence="3" type="ORF">RM544_07880</name>
</gene>
<feature type="domain" description="Mur ligase central" evidence="2">
    <location>
        <begin position="200"/>
        <end position="409"/>
    </location>
</feature>